<dbReference type="PANTHER" id="PTHR45786:SF74">
    <property type="entry name" value="ATP-DEPENDENT DNA HELICASE"/>
    <property type="match status" value="1"/>
</dbReference>
<gene>
    <name evidence="2" type="ORF">PHYBLDRAFT_164970</name>
</gene>
<name>A0A162Y3H7_PHYB8</name>
<dbReference type="PANTHER" id="PTHR45786">
    <property type="entry name" value="DNA BINDING PROTEIN-LIKE"/>
    <property type="match status" value="1"/>
</dbReference>
<proteinExistence type="predicted"/>
<feature type="region of interest" description="Disordered" evidence="1">
    <location>
        <begin position="80"/>
        <end position="116"/>
    </location>
</feature>
<dbReference type="AlphaFoldDB" id="A0A162Y3H7"/>
<feature type="compositionally biased region" description="Acidic residues" evidence="1">
    <location>
        <begin position="87"/>
        <end position="108"/>
    </location>
</feature>
<sequence>MQPFESICASCRLSEHKRRSNMLCSLNNKNTRLYVLEKRTYKDISTNEEISAESSQSAALRLRHEVSSEKTTQVQVQHVLESNGSNESDENDEDIESDDTESEDETDDSQSHGIACSNFTTEPGIDYQGSMTAEFSCSSVENLLFSMCFNKGSVLPDFEPILPEMAILLVHGTAASNIFFQKICAYNSTLSFTLLGAKIDHSVANNRSGAYCFRIHGTICHNIGSVLPSTAEDLIKPRYAQLYMYDPVSQVNFQHNNASHLNRNIIEQIQSMLIRVNPFVSLFKSIEQYSRTENQVVDLTLRLVADS</sequence>
<evidence type="ECO:0008006" key="4">
    <source>
        <dbReference type="Google" id="ProtNLM"/>
    </source>
</evidence>
<dbReference type="GeneID" id="28996027"/>
<dbReference type="InParanoid" id="A0A162Y3H7"/>
<dbReference type="STRING" id="763407.A0A162Y3H7"/>
<protein>
    <recommendedName>
        <fullName evidence="4">Helitron helicase-like domain-containing protein</fullName>
    </recommendedName>
</protein>
<keyword evidence="3" id="KW-1185">Reference proteome</keyword>
<accession>A0A162Y3H7</accession>
<dbReference type="RefSeq" id="XP_018296135.1">
    <property type="nucleotide sequence ID" value="XM_018435121.1"/>
</dbReference>
<evidence type="ECO:0000256" key="1">
    <source>
        <dbReference type="SAM" id="MobiDB-lite"/>
    </source>
</evidence>
<dbReference type="VEuPathDB" id="FungiDB:PHYBLDRAFT_164970"/>
<reference evidence="3" key="1">
    <citation type="submission" date="2015-06" db="EMBL/GenBank/DDBJ databases">
        <title>Expansion of signal transduction pathways in fungi by whole-genome duplication.</title>
        <authorList>
            <consortium name="DOE Joint Genome Institute"/>
            <person name="Corrochano L.M."/>
            <person name="Kuo A."/>
            <person name="Marcet-Houben M."/>
            <person name="Polaino S."/>
            <person name="Salamov A."/>
            <person name="Villalobos J.M."/>
            <person name="Alvarez M.I."/>
            <person name="Avalos J."/>
            <person name="Benito E.P."/>
            <person name="Benoit I."/>
            <person name="Burger G."/>
            <person name="Camino L.P."/>
            <person name="Canovas D."/>
            <person name="Cerda-Olmedo E."/>
            <person name="Cheng J.-F."/>
            <person name="Dominguez A."/>
            <person name="Elias M."/>
            <person name="Eslava A.P."/>
            <person name="Glaser F."/>
            <person name="Grimwood J."/>
            <person name="Gutierrez G."/>
            <person name="Heitman J."/>
            <person name="Henrissat B."/>
            <person name="Iturriaga E.A."/>
            <person name="Lang B.F."/>
            <person name="Lavin J.L."/>
            <person name="Lee S."/>
            <person name="Li W."/>
            <person name="Lindquist E."/>
            <person name="Lopez-Garcia S."/>
            <person name="Luque E.M."/>
            <person name="Marcos A.T."/>
            <person name="Martin J."/>
            <person name="McCluskey K."/>
            <person name="Medina H.R."/>
            <person name="Miralles-Duran A."/>
            <person name="Miyazaki A."/>
            <person name="Munoz-Torres E."/>
            <person name="Oguiza J.A."/>
            <person name="Ohm R."/>
            <person name="Olmedo M."/>
            <person name="Orejas M."/>
            <person name="Ortiz-Castellanos L."/>
            <person name="Pisabarro A.G."/>
            <person name="Rodriguez-Romero J."/>
            <person name="Ruiz-Herrera J."/>
            <person name="Ruiz-Vazquez R."/>
            <person name="Sanz C."/>
            <person name="Schackwitz W."/>
            <person name="Schmutz J."/>
            <person name="Shahriari M."/>
            <person name="Shelest E."/>
            <person name="Silva-Franco F."/>
            <person name="Soanes D."/>
            <person name="Syed K."/>
            <person name="Tagua V.G."/>
            <person name="Talbot N.J."/>
            <person name="Thon M."/>
            <person name="De vries R.P."/>
            <person name="Wiebenga A."/>
            <person name="Yadav J.S."/>
            <person name="Braun E.L."/>
            <person name="Baker S."/>
            <person name="Garre V."/>
            <person name="Horwitz B."/>
            <person name="Torres-Martinez S."/>
            <person name="Idnurm A."/>
            <person name="Herrera-Estrella A."/>
            <person name="Gabaldon T."/>
            <person name="Grigoriev I.V."/>
        </authorList>
    </citation>
    <scope>NUCLEOTIDE SEQUENCE [LARGE SCALE GENOMIC DNA]</scope>
    <source>
        <strain evidence="3">NRRL 1555(-)</strain>
    </source>
</reference>
<dbReference type="OrthoDB" id="2279134at2759"/>
<dbReference type="Proteomes" id="UP000077315">
    <property type="component" value="Unassembled WGS sequence"/>
</dbReference>
<evidence type="ECO:0000313" key="3">
    <source>
        <dbReference type="Proteomes" id="UP000077315"/>
    </source>
</evidence>
<evidence type="ECO:0000313" key="2">
    <source>
        <dbReference type="EMBL" id="OAD78095.1"/>
    </source>
</evidence>
<organism evidence="2 3">
    <name type="scientific">Phycomyces blakesleeanus (strain ATCC 8743b / DSM 1359 / FGSC 10004 / NBRC 33097 / NRRL 1555)</name>
    <dbReference type="NCBI Taxonomy" id="763407"/>
    <lineage>
        <taxon>Eukaryota</taxon>
        <taxon>Fungi</taxon>
        <taxon>Fungi incertae sedis</taxon>
        <taxon>Mucoromycota</taxon>
        <taxon>Mucoromycotina</taxon>
        <taxon>Mucoromycetes</taxon>
        <taxon>Mucorales</taxon>
        <taxon>Phycomycetaceae</taxon>
        <taxon>Phycomyces</taxon>
    </lineage>
</organism>
<dbReference type="EMBL" id="KV440974">
    <property type="protein sequence ID" value="OAD78095.1"/>
    <property type="molecule type" value="Genomic_DNA"/>
</dbReference>